<keyword evidence="1" id="KW-0812">Transmembrane</keyword>
<feature type="transmembrane region" description="Helical" evidence="1">
    <location>
        <begin position="12"/>
        <end position="31"/>
    </location>
</feature>
<accession>A0A429ZAW1</accession>
<sequence length="109" mass="12766">MFTFLRNKEGSIALPFLAVLTLITITTLYFIDDYQRKQQVIKQATDAYIADTLEEKYKKYALIMENDTSQIIEYNIGKVKLEKSKHGTYVKLFIELNTGFKRQVFVNIE</sequence>
<dbReference type="EMBL" id="NGJT01000030">
    <property type="protein sequence ID" value="RST90785.1"/>
    <property type="molecule type" value="Genomic_DNA"/>
</dbReference>
<dbReference type="Proteomes" id="UP000288490">
    <property type="component" value="Unassembled WGS sequence"/>
</dbReference>
<organism evidence="2 3">
    <name type="scientific">Vagococcus bubulae</name>
    <dbReference type="NCBI Taxonomy" id="1977868"/>
    <lineage>
        <taxon>Bacteria</taxon>
        <taxon>Bacillati</taxon>
        <taxon>Bacillota</taxon>
        <taxon>Bacilli</taxon>
        <taxon>Lactobacillales</taxon>
        <taxon>Enterococcaceae</taxon>
        <taxon>Vagococcus</taxon>
    </lineage>
</organism>
<evidence type="ECO:0000256" key="1">
    <source>
        <dbReference type="SAM" id="Phobius"/>
    </source>
</evidence>
<protein>
    <submittedName>
        <fullName evidence="2">Uncharacterized protein</fullName>
    </submittedName>
</protein>
<keyword evidence="3" id="KW-1185">Reference proteome</keyword>
<keyword evidence="1" id="KW-1133">Transmembrane helix</keyword>
<name>A0A429ZAW1_9ENTE</name>
<proteinExistence type="predicted"/>
<keyword evidence="1" id="KW-0472">Membrane</keyword>
<evidence type="ECO:0000313" key="3">
    <source>
        <dbReference type="Proteomes" id="UP000288490"/>
    </source>
</evidence>
<comment type="caution">
    <text evidence="2">The sequence shown here is derived from an EMBL/GenBank/DDBJ whole genome shotgun (WGS) entry which is preliminary data.</text>
</comment>
<dbReference type="AlphaFoldDB" id="A0A429ZAW1"/>
<gene>
    <name evidence="2" type="ORF">CBF36_11005</name>
</gene>
<evidence type="ECO:0000313" key="2">
    <source>
        <dbReference type="EMBL" id="RST90785.1"/>
    </source>
</evidence>
<dbReference type="RefSeq" id="WP_125958454.1">
    <property type="nucleotide sequence ID" value="NZ_JAQEJV010000027.1"/>
</dbReference>
<reference evidence="2 3" key="1">
    <citation type="submission" date="2017-05" db="EMBL/GenBank/DDBJ databases">
        <title>Vagococcus spp. assemblies.</title>
        <authorList>
            <person name="Gulvik C.A."/>
        </authorList>
    </citation>
    <scope>NUCLEOTIDE SEQUENCE [LARGE SCALE GENOMIC DNA]</scope>
    <source>
        <strain evidence="2 3">SS1994</strain>
    </source>
</reference>
<dbReference type="OrthoDB" id="2200349at2"/>